<dbReference type="EMBL" id="MU825396">
    <property type="protein sequence ID" value="KAJ7394351.1"/>
    <property type="molecule type" value="Genomic_DNA"/>
</dbReference>
<evidence type="ECO:0000256" key="8">
    <source>
        <dbReference type="ARBA" id="ARBA00038873"/>
    </source>
</evidence>
<evidence type="ECO:0000256" key="2">
    <source>
        <dbReference type="ARBA" id="ARBA00006219"/>
    </source>
</evidence>
<dbReference type="Proteomes" id="UP001163046">
    <property type="component" value="Unassembled WGS sequence"/>
</dbReference>
<dbReference type="Gene3D" id="3.90.1200.10">
    <property type="match status" value="1"/>
</dbReference>
<gene>
    <name evidence="11" type="ORF">OS493_000156</name>
</gene>
<comment type="catalytic activity">
    <reaction evidence="6">
        <text>(5R)-5-hydroxy-L-lysine + GTP = (5R)-5-phosphooxy-L-lysine + GDP + H(+)</text>
        <dbReference type="Rhea" id="RHEA:19049"/>
        <dbReference type="ChEBI" id="CHEBI:15378"/>
        <dbReference type="ChEBI" id="CHEBI:37565"/>
        <dbReference type="ChEBI" id="CHEBI:57882"/>
        <dbReference type="ChEBI" id="CHEBI:58189"/>
        <dbReference type="ChEBI" id="CHEBI:58357"/>
        <dbReference type="EC" id="2.7.1.81"/>
    </reaction>
</comment>
<keyword evidence="4" id="KW-0808">Transferase</keyword>
<dbReference type="OrthoDB" id="9973935at2759"/>
<comment type="subcellular location">
    <subcellularLocation>
        <location evidence="1">Cytoplasm</location>
    </subcellularLocation>
</comment>
<sequence>MDKIQTNEGTLALIRPSIDTEGAIRLACSMFGLRISDPSLVKEFVSYDDRNFYMKGILPDYSNDVESLPEKSEGEYVLKILNHVDSENISSVNAQNEALLFLKERGFACSVPARALNGEYTITCCLKSSEAEIKMKENENGIIPGRVYAVRLLSFVPGKLLKEVPCTAEVLFCLGRYIANMDKALQGFHHPGIDVLLKREWDLLQIHTIKSYITTATQDDAERKVLTLVYDKFTNEVIPQLGDLKKQAIHGDINDENVLVIPNQSGDGHQIASMIDFGDMSVSYRVFEVAICMMYMIVLRVQQGDTHNEAIRMAGHALCGYQSVYGLSQSALALLYWSVAARFFQSIVVGKYKQSLEPENVYLSNSCILALDVLSTYTAMSGDELLKSWLSMARGTEQTDV</sequence>
<evidence type="ECO:0000256" key="6">
    <source>
        <dbReference type="ARBA" id="ARBA00036820"/>
    </source>
</evidence>
<dbReference type="PANTHER" id="PTHR21064">
    <property type="entry name" value="AMINOGLYCOSIDE PHOSPHOTRANSFERASE DOMAIN-CONTAINING PROTEIN-RELATED"/>
    <property type="match status" value="1"/>
</dbReference>
<dbReference type="Pfam" id="PF01636">
    <property type="entry name" value="APH"/>
    <property type="match status" value="1"/>
</dbReference>
<dbReference type="PANTHER" id="PTHR21064:SF1">
    <property type="entry name" value="HYDROXYLYSINE KINASE"/>
    <property type="match status" value="1"/>
</dbReference>
<evidence type="ECO:0000313" key="11">
    <source>
        <dbReference type="EMBL" id="KAJ7394351.1"/>
    </source>
</evidence>
<evidence type="ECO:0000256" key="4">
    <source>
        <dbReference type="ARBA" id="ARBA00022679"/>
    </source>
</evidence>
<accession>A0A9X0A6I3</accession>
<keyword evidence="12" id="KW-1185">Reference proteome</keyword>
<proteinExistence type="inferred from homology"/>
<dbReference type="SUPFAM" id="SSF56112">
    <property type="entry name" value="Protein kinase-like (PK-like)"/>
    <property type="match status" value="1"/>
</dbReference>
<dbReference type="InterPro" id="IPR050249">
    <property type="entry name" value="Pseudomonas-type_ThrB"/>
</dbReference>
<dbReference type="AlphaFoldDB" id="A0A9X0A6I3"/>
<dbReference type="InterPro" id="IPR011009">
    <property type="entry name" value="Kinase-like_dom_sf"/>
</dbReference>
<evidence type="ECO:0000256" key="9">
    <source>
        <dbReference type="ARBA" id="ARBA00040505"/>
    </source>
</evidence>
<dbReference type="GO" id="GO:0047992">
    <property type="term" value="F:hydroxylysine kinase activity"/>
    <property type="evidence" value="ECO:0007669"/>
    <property type="project" value="UniProtKB-EC"/>
</dbReference>
<keyword evidence="5" id="KW-0418">Kinase</keyword>
<evidence type="ECO:0000259" key="10">
    <source>
        <dbReference type="Pfam" id="PF01636"/>
    </source>
</evidence>
<dbReference type="EC" id="2.7.1.81" evidence="8"/>
<evidence type="ECO:0000313" key="12">
    <source>
        <dbReference type="Proteomes" id="UP001163046"/>
    </source>
</evidence>
<comment type="function">
    <text evidence="7">Catalyzes the GTP-dependent phosphorylation of 5-hydroxy-L-lysine.</text>
</comment>
<feature type="domain" description="Aminoglycoside phosphotransferase" evidence="10">
    <location>
        <begin position="59"/>
        <end position="297"/>
    </location>
</feature>
<evidence type="ECO:0000256" key="7">
    <source>
        <dbReference type="ARBA" id="ARBA00037368"/>
    </source>
</evidence>
<evidence type="ECO:0000256" key="3">
    <source>
        <dbReference type="ARBA" id="ARBA00022490"/>
    </source>
</evidence>
<reference evidence="11" key="1">
    <citation type="submission" date="2023-01" db="EMBL/GenBank/DDBJ databases">
        <title>Genome assembly of the deep-sea coral Lophelia pertusa.</title>
        <authorList>
            <person name="Herrera S."/>
            <person name="Cordes E."/>
        </authorList>
    </citation>
    <scope>NUCLEOTIDE SEQUENCE</scope>
    <source>
        <strain evidence="11">USNM1676648</strain>
        <tissue evidence="11">Polyp</tissue>
    </source>
</reference>
<protein>
    <recommendedName>
        <fullName evidence="9">Hydroxylysine kinase</fullName>
        <ecNumber evidence="8">2.7.1.81</ecNumber>
    </recommendedName>
</protein>
<comment type="similarity">
    <text evidence="2">Belongs to the aminoglycoside phosphotransferase family.</text>
</comment>
<evidence type="ECO:0000256" key="1">
    <source>
        <dbReference type="ARBA" id="ARBA00004496"/>
    </source>
</evidence>
<dbReference type="GO" id="GO:0005737">
    <property type="term" value="C:cytoplasm"/>
    <property type="evidence" value="ECO:0007669"/>
    <property type="project" value="UniProtKB-SubCell"/>
</dbReference>
<keyword evidence="3" id="KW-0963">Cytoplasm</keyword>
<dbReference type="InterPro" id="IPR002575">
    <property type="entry name" value="Aminoglycoside_PTrfase"/>
</dbReference>
<comment type="caution">
    <text evidence="11">The sequence shown here is derived from an EMBL/GenBank/DDBJ whole genome shotgun (WGS) entry which is preliminary data.</text>
</comment>
<evidence type="ECO:0000256" key="5">
    <source>
        <dbReference type="ARBA" id="ARBA00022777"/>
    </source>
</evidence>
<organism evidence="11 12">
    <name type="scientific">Desmophyllum pertusum</name>
    <dbReference type="NCBI Taxonomy" id="174260"/>
    <lineage>
        <taxon>Eukaryota</taxon>
        <taxon>Metazoa</taxon>
        <taxon>Cnidaria</taxon>
        <taxon>Anthozoa</taxon>
        <taxon>Hexacorallia</taxon>
        <taxon>Scleractinia</taxon>
        <taxon>Caryophylliina</taxon>
        <taxon>Caryophylliidae</taxon>
        <taxon>Desmophyllum</taxon>
    </lineage>
</organism>
<name>A0A9X0A6I3_9CNID</name>